<comment type="caution">
    <text evidence="1">The sequence shown here is derived from an EMBL/GenBank/DDBJ whole genome shotgun (WGS) entry which is preliminary data.</text>
</comment>
<evidence type="ECO:0000313" key="2">
    <source>
        <dbReference type="Proteomes" id="UP001367508"/>
    </source>
</evidence>
<gene>
    <name evidence="1" type="ORF">VNO77_39404</name>
</gene>
<name>A0AAN9KCJ8_CANGL</name>
<evidence type="ECO:0000313" key="1">
    <source>
        <dbReference type="EMBL" id="KAK7314191.1"/>
    </source>
</evidence>
<keyword evidence="2" id="KW-1185">Reference proteome</keyword>
<organism evidence="1 2">
    <name type="scientific">Canavalia gladiata</name>
    <name type="common">Sword bean</name>
    <name type="synonym">Dolichos gladiatus</name>
    <dbReference type="NCBI Taxonomy" id="3824"/>
    <lineage>
        <taxon>Eukaryota</taxon>
        <taxon>Viridiplantae</taxon>
        <taxon>Streptophyta</taxon>
        <taxon>Embryophyta</taxon>
        <taxon>Tracheophyta</taxon>
        <taxon>Spermatophyta</taxon>
        <taxon>Magnoliopsida</taxon>
        <taxon>eudicotyledons</taxon>
        <taxon>Gunneridae</taxon>
        <taxon>Pentapetalae</taxon>
        <taxon>rosids</taxon>
        <taxon>fabids</taxon>
        <taxon>Fabales</taxon>
        <taxon>Fabaceae</taxon>
        <taxon>Papilionoideae</taxon>
        <taxon>50 kb inversion clade</taxon>
        <taxon>NPAAA clade</taxon>
        <taxon>indigoferoid/millettioid clade</taxon>
        <taxon>Phaseoleae</taxon>
        <taxon>Canavalia</taxon>
    </lineage>
</organism>
<accession>A0AAN9KCJ8</accession>
<reference evidence="1 2" key="1">
    <citation type="submission" date="2024-01" db="EMBL/GenBank/DDBJ databases">
        <title>The genomes of 5 underutilized Papilionoideae crops provide insights into root nodulation and disease resistanc.</title>
        <authorList>
            <person name="Jiang F."/>
        </authorList>
    </citation>
    <scope>NUCLEOTIDE SEQUENCE [LARGE SCALE GENOMIC DNA]</scope>
    <source>
        <strain evidence="1">LVBAO_FW01</strain>
        <tissue evidence="1">Leaves</tissue>
    </source>
</reference>
<dbReference type="AlphaFoldDB" id="A0AAN9KCJ8"/>
<proteinExistence type="predicted"/>
<protein>
    <submittedName>
        <fullName evidence="1">Uncharacterized protein</fullName>
    </submittedName>
</protein>
<dbReference type="Proteomes" id="UP001367508">
    <property type="component" value="Unassembled WGS sequence"/>
</dbReference>
<sequence length="67" mass="7492">MIRDTTLKWLDGVSKLKGTPRYCKTECEKMVSSDVALRDCLQAAGCGFPVTFLGKQFCIQISRMDSI</sequence>
<dbReference type="EMBL" id="JAYMYQ010000009">
    <property type="protein sequence ID" value="KAK7314191.1"/>
    <property type="molecule type" value="Genomic_DNA"/>
</dbReference>